<feature type="region of interest" description="Disordered" evidence="2">
    <location>
        <begin position="538"/>
        <end position="696"/>
    </location>
</feature>
<feature type="compositionally biased region" description="Acidic residues" evidence="2">
    <location>
        <begin position="773"/>
        <end position="797"/>
    </location>
</feature>
<sequence length="917" mass="101816">MRIRQLLMLCLASFFSVTLSLTSHAQSVEIKGPKNATREYSGVVYGPITSEDTLWRIAQRYRQNKSLTLYQVMVAIYELNPNAFEKQNLNLMVDGAMLRLPSEQYIARIDAALAKQKADLDELALKKPGTDNSGSSSEPQPGSSLVTPKNAASTDELAETRQAIEAKLSNIDQENRQQFDSLRQQIAASIDSVQALLDENNQVLKRLDKVNEDIEALRQSQEQDKTQLSSLLAQQNELVDFSREIKTQQEAERQQSWLNNPATLIGATMVPALLLLGGLAFWLRRRNQASQPEPVVTQAPAPEPVIEDSPMDDLSDALADELSGELEQEDNDEDLFGEELLDDVLTDELEESLDAALGEEFDDFQELADEMLVPEEKVRQPEPDVGGGLLDQSELDDLFGEEQELLDEVSDLDDGQSIDLSVVEDVKTPPAAESVEDDWDAALEEQLASSKTDEKPEISIDELLDEPMAQTPQADDDGFDLDEFSKNESLSDELIEQLDHEIASQGKQLDDLTDELLMELEQADNLQDDLADELLAELEQGEQQLLSDEPDEAEPELQAQPSSEMDDLSDELLNELEAEQPLADEQYVQMDEADELLSVVAEPEPEPDDIEPQNELTTDDVALSSEQAEELDAMLSEDFAHEQPDPLENELAEFEQALEAFEQEDSPVEPESVADAQPQDSDEIDDPTTQADEPGLDEILDDDALEQALADMADESLSSDELAKELDELPALGDWLEGKKRPDAAPVQEDEQLLDELESSDFDEMLESIESADAAEEAEQQEVADSSAADEEQELDLEALLNEHLQDPEPPKPLAESEDDFLDIDALLSESVEAEEEPQSEKALNLDVDLDQYASVKDDEDRVDVDEDSGMSAKLDLARAYLEMDDKDSAIELLQQVIDKGSDELQREAQNILQALA</sequence>
<dbReference type="InterPro" id="IPR038440">
    <property type="entry name" value="FimV_C_sf"/>
</dbReference>
<feature type="compositionally biased region" description="Acidic residues" evidence="2">
    <location>
        <begin position="564"/>
        <end position="578"/>
    </location>
</feature>
<protein>
    <recommendedName>
        <fullName evidence="6">Pilus assembly protein FimV</fullName>
    </recommendedName>
</protein>
<dbReference type="InterPro" id="IPR020011">
    <property type="entry name" value="FimV_C"/>
</dbReference>
<evidence type="ECO:0000313" key="5">
    <source>
        <dbReference type="Proteomes" id="UP000663992"/>
    </source>
</evidence>
<dbReference type="NCBIfam" id="TIGR03505">
    <property type="entry name" value="FimV_core"/>
    <property type="match status" value="1"/>
</dbReference>
<reference evidence="4 5" key="1">
    <citation type="submission" date="2021-03" db="EMBL/GenBank/DDBJ databases">
        <title>novel species isolated from a fishpond in China.</title>
        <authorList>
            <person name="Lu H."/>
            <person name="Cai Z."/>
        </authorList>
    </citation>
    <scope>NUCLEOTIDE SEQUENCE [LARGE SCALE GENOMIC DNA]</scope>
    <source>
        <strain evidence="4 5">Y57</strain>
    </source>
</reference>
<feature type="chain" id="PRO_5045520455" description="Pilus assembly protein FimV" evidence="3">
    <location>
        <begin position="26"/>
        <end position="917"/>
    </location>
</feature>
<feature type="region of interest" description="Disordered" evidence="2">
    <location>
        <begin position="773"/>
        <end position="817"/>
    </location>
</feature>
<name>A0ABS3CPE1_9ALTE</name>
<feature type="compositionally biased region" description="Low complexity" evidence="2">
    <location>
        <begin position="133"/>
        <end position="144"/>
    </location>
</feature>
<evidence type="ECO:0000256" key="1">
    <source>
        <dbReference type="SAM" id="Coils"/>
    </source>
</evidence>
<feature type="compositionally biased region" description="Acidic residues" evidence="2">
    <location>
        <begin position="603"/>
        <end position="612"/>
    </location>
</feature>
<evidence type="ECO:0000256" key="3">
    <source>
        <dbReference type="SAM" id="SignalP"/>
    </source>
</evidence>
<evidence type="ECO:0008006" key="6">
    <source>
        <dbReference type="Google" id="ProtNLM"/>
    </source>
</evidence>
<feature type="region of interest" description="Disordered" evidence="2">
    <location>
        <begin position="446"/>
        <end position="490"/>
    </location>
</feature>
<comment type="caution">
    <text evidence="4">The sequence shown here is derived from an EMBL/GenBank/DDBJ whole genome shotgun (WGS) entry which is preliminary data.</text>
</comment>
<feature type="region of interest" description="Disordered" evidence="2">
    <location>
        <begin position="125"/>
        <end position="157"/>
    </location>
</feature>
<feature type="coiled-coil region" evidence="1">
    <location>
        <begin position="495"/>
        <end position="529"/>
    </location>
</feature>
<gene>
    <name evidence="4" type="ORF">J0A65_03740</name>
</gene>
<feature type="region of interest" description="Disordered" evidence="2">
    <location>
        <begin position="290"/>
        <end position="311"/>
    </location>
</feature>
<dbReference type="Gene3D" id="1.20.58.2200">
    <property type="match status" value="1"/>
</dbReference>
<dbReference type="NCBIfam" id="TIGR03504">
    <property type="entry name" value="FimV_Cterm"/>
    <property type="match status" value="1"/>
</dbReference>
<dbReference type="RefSeq" id="WP_206592782.1">
    <property type="nucleotide sequence ID" value="NZ_JAFKCS010000002.1"/>
</dbReference>
<accession>A0ABS3CPE1</accession>
<keyword evidence="3" id="KW-0732">Signal</keyword>
<keyword evidence="5" id="KW-1185">Reference proteome</keyword>
<feature type="signal peptide" evidence="3">
    <location>
        <begin position="1"/>
        <end position="25"/>
    </location>
</feature>
<dbReference type="InterPro" id="IPR020012">
    <property type="entry name" value="LysM_FimV"/>
</dbReference>
<organism evidence="4 5">
    <name type="scientific">Bowmanella yangjiangensis</name>
    <dbReference type="NCBI Taxonomy" id="2811230"/>
    <lineage>
        <taxon>Bacteria</taxon>
        <taxon>Pseudomonadati</taxon>
        <taxon>Pseudomonadota</taxon>
        <taxon>Gammaproteobacteria</taxon>
        <taxon>Alteromonadales</taxon>
        <taxon>Alteromonadaceae</taxon>
        <taxon>Bowmanella</taxon>
    </lineage>
</organism>
<dbReference type="EMBL" id="JAFKCS010000002">
    <property type="protein sequence ID" value="MBN7818961.1"/>
    <property type="molecule type" value="Genomic_DNA"/>
</dbReference>
<dbReference type="Proteomes" id="UP000663992">
    <property type="component" value="Unassembled WGS sequence"/>
</dbReference>
<proteinExistence type="predicted"/>
<keyword evidence="1" id="KW-0175">Coiled coil</keyword>
<evidence type="ECO:0000256" key="2">
    <source>
        <dbReference type="SAM" id="MobiDB-lite"/>
    </source>
</evidence>
<evidence type="ECO:0000313" key="4">
    <source>
        <dbReference type="EMBL" id="MBN7818961.1"/>
    </source>
</evidence>